<dbReference type="EMBL" id="AE013598">
    <property type="protein sequence ID" value="AAW74992.1"/>
    <property type="molecule type" value="Genomic_DNA"/>
</dbReference>
<evidence type="ECO:0000313" key="2">
    <source>
        <dbReference type="EMBL" id="AAW74992.1"/>
    </source>
</evidence>
<name>Q5H229_XANOR</name>
<dbReference type="AlphaFoldDB" id="Q5H229"/>
<dbReference type="Gene3D" id="3.40.50.2000">
    <property type="entry name" value="Glycogen Phosphorylase B"/>
    <property type="match status" value="1"/>
</dbReference>
<keyword evidence="3" id="KW-1185">Reference proteome</keyword>
<reference evidence="2 3" key="1">
    <citation type="journal article" date="2005" name="Nucleic Acids Res.">
        <title>The genome sequence of Xanthomonas oryzae pathovar oryzae KACC10331, the bacterial blight pathogen of rice.</title>
        <authorList>
            <person name="Lee B.M."/>
            <person name="Park Y.J."/>
            <person name="Park D.S."/>
            <person name="Kang H.W."/>
            <person name="Kim J.G."/>
            <person name="Song E.S."/>
            <person name="Park I.C."/>
            <person name="Yoon U.H."/>
            <person name="Hahn J.H."/>
            <person name="Koo B.S."/>
            <person name="Lee G.B."/>
            <person name="Kim H."/>
            <person name="Park H.S."/>
            <person name="Yoon K.O."/>
            <person name="Kim J.H."/>
            <person name="Jung C.H."/>
            <person name="Koh N.H."/>
            <person name="Seo J.S."/>
            <person name="Go S.J."/>
        </authorList>
    </citation>
    <scope>NUCLEOTIDE SEQUENCE [LARGE SCALE GENOMIC DNA]</scope>
    <source>
        <strain evidence="3">KACC10331 / KXO85</strain>
    </source>
</reference>
<dbReference type="Pfam" id="PF00535">
    <property type="entry name" value="Glycos_transf_2"/>
    <property type="match status" value="1"/>
</dbReference>
<gene>
    <name evidence="2" type="ordered locus">XOO1738</name>
</gene>
<organism evidence="2 3">
    <name type="scientific">Xanthomonas oryzae pv. oryzae (strain KACC10331 / KXO85)</name>
    <dbReference type="NCBI Taxonomy" id="291331"/>
    <lineage>
        <taxon>Bacteria</taxon>
        <taxon>Pseudomonadati</taxon>
        <taxon>Pseudomonadota</taxon>
        <taxon>Gammaproteobacteria</taxon>
        <taxon>Lysobacterales</taxon>
        <taxon>Lysobacteraceae</taxon>
        <taxon>Xanthomonas</taxon>
    </lineage>
</organism>
<accession>Q5H229</accession>
<dbReference type="Proteomes" id="UP000006735">
    <property type="component" value="Chromosome"/>
</dbReference>
<dbReference type="KEGG" id="xoo:XOO1738"/>
<dbReference type="CDD" id="cd03801">
    <property type="entry name" value="GT4_PimA-like"/>
    <property type="match status" value="1"/>
</dbReference>
<feature type="domain" description="Glycosyltransferase 2-like" evidence="1">
    <location>
        <begin position="140"/>
        <end position="261"/>
    </location>
</feature>
<proteinExistence type="predicted"/>
<evidence type="ECO:0000259" key="1">
    <source>
        <dbReference type="Pfam" id="PF00535"/>
    </source>
</evidence>
<dbReference type="InterPro" id="IPR001173">
    <property type="entry name" value="Glyco_trans_2-like"/>
</dbReference>
<dbReference type="PANTHER" id="PTHR43179">
    <property type="entry name" value="RHAMNOSYLTRANSFERASE WBBL"/>
    <property type="match status" value="1"/>
</dbReference>
<dbReference type="HOGENOM" id="CLU_006539_2_0_6"/>
<dbReference type="STRING" id="291331.XOO1738"/>
<protein>
    <submittedName>
        <fullName evidence="2">Glycosyltransferase</fullName>
    </submittedName>
</protein>
<evidence type="ECO:0000313" key="3">
    <source>
        <dbReference type="Proteomes" id="UP000006735"/>
    </source>
</evidence>
<dbReference type="InterPro" id="IPR029044">
    <property type="entry name" value="Nucleotide-diphossugar_trans"/>
</dbReference>
<dbReference type="SUPFAM" id="SSF53448">
    <property type="entry name" value="Nucleotide-diphospho-sugar transferases"/>
    <property type="match status" value="1"/>
</dbReference>
<dbReference type="PANTHER" id="PTHR43179:SF7">
    <property type="entry name" value="RHAMNOSYLTRANSFERASE WBBL"/>
    <property type="match status" value="1"/>
</dbReference>
<dbReference type="Gene3D" id="3.90.550.10">
    <property type="entry name" value="Spore Coat Polysaccharide Biosynthesis Protein SpsA, Chain A"/>
    <property type="match status" value="1"/>
</dbReference>
<dbReference type="Pfam" id="PF13692">
    <property type="entry name" value="Glyco_trans_1_4"/>
    <property type="match status" value="1"/>
</dbReference>
<dbReference type="CDD" id="cd04186">
    <property type="entry name" value="GT_2_like_c"/>
    <property type="match status" value="1"/>
</dbReference>
<sequence>MAVTHRTRRPLRAANKTTNAASLGATCSRQQRARLVHCVGRRTNCLAPALCSPRFTAIPRWSSNAMSMSLADARYLFNRILGLIHRSMASMRTRGWRATWQRIRVHTQAPPVALGTPLWLPQPAPFAAFALPHSAAPRVSVVIPVYNHIAHTLACLRSLAAHPPLVDVEIIVVDDGSSDATAEQLPQVAGLHYHLRASNGGFIAACNDGIALARGDFVVLLNNDTIPQPGWLDRLIDTFAQHPSAGLIGAQLVYPDGRLQESGGVVFGDGSAWSYGRFESSDDPRYAYVRAMDYCSGAAIALPRTLLQTLGGLDRRYMPAYYEDTDLAFAVRAAGYQVLVQPASVVVHDEGTSNGTDTRTGVKAYQVRNQNVFAEKWQQALKAQLPVGTVPGPALLHRGQRQVLILDECVPQPDRDSGSLRQFNLIRLLREEGAHVVFVPTRREHAGRHTQALQQLGAEVWYAPFLEGVGSWLRTHGARFAVVLLVRHHVAHACLPLLKQYAPQARTLFDTVDLHYLRERRGAEVAGDANLLHGAERTRLRELEIMAATDVTLLVSAAEQAQLRTDAPHIRTALLSNLHDVAGSGHSFAQRRDLVFVGGFRHPPNVDAVQWFISAIFPQVRAQLPDVVFHCIGADLPDALKLLADECTGVQLHGHVPDLVPFMDNARIAVAPLRFGAGVKGKINLSMAHGQPVVGTTCAVEGMHLRDGEDVCVADDANAFAAAIVRLYQDAALWQRLADNGLRNVAEYFSLDAARATVRALFIAE</sequence>
<dbReference type="SUPFAM" id="SSF53756">
    <property type="entry name" value="UDP-Glycosyltransferase/glycogen phosphorylase"/>
    <property type="match status" value="1"/>
</dbReference>